<dbReference type="Pfam" id="PF00528">
    <property type="entry name" value="BPD_transp_1"/>
    <property type="match status" value="1"/>
</dbReference>
<comment type="caution">
    <text evidence="11">The sequence shown here is derived from an EMBL/GenBank/DDBJ whole genome shotgun (WGS) entry which is preliminary data.</text>
</comment>
<feature type="transmembrane region" description="Helical" evidence="9">
    <location>
        <begin position="502"/>
        <end position="523"/>
    </location>
</feature>
<evidence type="ECO:0000256" key="3">
    <source>
        <dbReference type="ARBA" id="ARBA00022448"/>
    </source>
</evidence>
<dbReference type="PANTHER" id="PTHR47314:SF1">
    <property type="entry name" value="MALTOSE_MALTODEXTRIN TRANSPORT SYSTEM PERMEASE PROTEIN MALF"/>
    <property type="match status" value="1"/>
</dbReference>
<evidence type="ECO:0000256" key="1">
    <source>
        <dbReference type="ARBA" id="ARBA00004651"/>
    </source>
</evidence>
<dbReference type="RefSeq" id="WP_204661463.1">
    <property type="nucleotide sequence ID" value="NZ_JAFBDT010000001.1"/>
</dbReference>
<protein>
    <submittedName>
        <fullName evidence="11">Arabinogalactan oligomer/maltooligosaccharide transport system permease protein</fullName>
    </submittedName>
</protein>
<feature type="transmembrane region" description="Helical" evidence="9">
    <location>
        <begin position="599"/>
        <end position="618"/>
    </location>
</feature>
<gene>
    <name evidence="11" type="ORF">JOC49_000298</name>
</gene>
<feature type="domain" description="ABC transmembrane type-1" evidence="10">
    <location>
        <begin position="464"/>
        <end position="684"/>
    </location>
</feature>
<dbReference type="PROSITE" id="PS50928">
    <property type="entry name" value="ABC_TM1"/>
    <property type="match status" value="1"/>
</dbReference>
<keyword evidence="7 9" id="KW-1133">Transmembrane helix</keyword>
<feature type="transmembrane region" description="Helical" evidence="9">
    <location>
        <begin position="343"/>
        <end position="366"/>
    </location>
</feature>
<evidence type="ECO:0000259" key="10">
    <source>
        <dbReference type="PROSITE" id="PS50928"/>
    </source>
</evidence>
<feature type="transmembrane region" description="Helical" evidence="9">
    <location>
        <begin position="448"/>
        <end position="466"/>
    </location>
</feature>
<feature type="transmembrane region" description="Helical" evidence="9">
    <location>
        <begin position="548"/>
        <end position="568"/>
    </location>
</feature>
<evidence type="ECO:0000256" key="2">
    <source>
        <dbReference type="ARBA" id="ARBA00009047"/>
    </source>
</evidence>
<reference evidence="11 12" key="1">
    <citation type="submission" date="2021-01" db="EMBL/GenBank/DDBJ databases">
        <title>Genomic Encyclopedia of Type Strains, Phase IV (KMG-IV): sequencing the most valuable type-strain genomes for metagenomic binning, comparative biology and taxonomic classification.</title>
        <authorList>
            <person name="Goeker M."/>
        </authorList>
    </citation>
    <scope>NUCLEOTIDE SEQUENCE [LARGE SCALE GENOMIC DNA]</scope>
    <source>
        <strain evidence="11 12">DSM 24436</strain>
    </source>
</reference>
<dbReference type="EMBL" id="JAFBDT010000001">
    <property type="protein sequence ID" value="MBM7560789.1"/>
    <property type="molecule type" value="Genomic_DNA"/>
</dbReference>
<name>A0ABS2MN15_9FIRM</name>
<feature type="transmembrane region" description="Helical" evidence="9">
    <location>
        <begin position="298"/>
        <end position="322"/>
    </location>
</feature>
<keyword evidence="3 9" id="KW-0813">Transport</keyword>
<sequence length="697" mass="79105">MEKSRIFLYDDIGNSYDRKNKYLLELFTLEEQYKRADAKGKKVIKHQISKLKQNKKKHPYIIALEQFIKDEKNFLLTLNSKKKTYMQNLDSNMPGRLKKIKLNLFDAQEKVDFYKKYVDLSYDAELAYRQNQIIVSQLPDIITLYETTVSELNLAKVEKSKLVRNQVQEQVTTYKTRKREEHKHYIEAKQALQEKKKTGLISEKALRNGIVELKAKRKEINTLNAFEIDSKANKELIRNKKYILSKGIKLQLNVLKSNLADIRRKVPYETEKALPLVSFLTIPFPGLGQVFNKQYFKALLFALATVFIYAIAIPYALGFGNYQGDGISGLISLAQEGRKIDKSLIFMIEGVVAIFLVLISIALYLISFVDVFSTERAKIKGIRPKNWYETASKLEHESFPYLVSAPAFLVTIFIVLVPITTTVLLSFTGMDPKNQSKFGWESISNYKLIALGEGLAGSVFWSILAWTLVWTLVATSMAILTGFILAILANNDRIKGKTFFRVVYILPWAVPAFITIMFFSIMFSPNGALTTILEGVTGLRVQVKNDPLLTRVALIFLQTWLGSSYVFLLSTGVLQAIPGDLYEAAQIDGATAWQKMSRITLPIVLFQTAPLLVGQYTFNFNNFSIIYLFNGGGPFNPSKYGNLAGSSDLLISYIYKLTMENQYQAIGAAITIVISMGLMFFAFLGFKNSKAFKEERL</sequence>
<evidence type="ECO:0000256" key="8">
    <source>
        <dbReference type="ARBA" id="ARBA00023136"/>
    </source>
</evidence>
<keyword evidence="12" id="KW-1185">Reference proteome</keyword>
<keyword evidence="8 9" id="KW-0472">Membrane</keyword>
<comment type="similarity">
    <text evidence="2">Belongs to the binding-protein-dependent transport system permease family. MalFG subfamily.</text>
</comment>
<feature type="transmembrane region" description="Helical" evidence="9">
    <location>
        <begin position="665"/>
        <end position="686"/>
    </location>
</feature>
<feature type="transmembrane region" description="Helical" evidence="9">
    <location>
        <begin position="401"/>
        <end position="427"/>
    </location>
</feature>
<proteinExistence type="inferred from homology"/>
<feature type="transmembrane region" description="Helical" evidence="9">
    <location>
        <begin position="472"/>
        <end position="490"/>
    </location>
</feature>
<keyword evidence="6 9" id="KW-0812">Transmembrane</keyword>
<evidence type="ECO:0000313" key="11">
    <source>
        <dbReference type="EMBL" id="MBM7560789.1"/>
    </source>
</evidence>
<dbReference type="CDD" id="cd06261">
    <property type="entry name" value="TM_PBP2"/>
    <property type="match status" value="1"/>
</dbReference>
<keyword evidence="5" id="KW-0762">Sugar transport</keyword>
<keyword evidence="4" id="KW-1003">Cell membrane</keyword>
<dbReference type="Proteomes" id="UP000767854">
    <property type="component" value="Unassembled WGS sequence"/>
</dbReference>
<evidence type="ECO:0000256" key="6">
    <source>
        <dbReference type="ARBA" id="ARBA00022692"/>
    </source>
</evidence>
<evidence type="ECO:0000313" key="12">
    <source>
        <dbReference type="Proteomes" id="UP000767854"/>
    </source>
</evidence>
<evidence type="ECO:0000256" key="4">
    <source>
        <dbReference type="ARBA" id="ARBA00022475"/>
    </source>
</evidence>
<evidence type="ECO:0000256" key="7">
    <source>
        <dbReference type="ARBA" id="ARBA00022989"/>
    </source>
</evidence>
<organism evidence="11 12">
    <name type="scientific">Fusibacter tunisiensis</name>
    <dbReference type="NCBI Taxonomy" id="1008308"/>
    <lineage>
        <taxon>Bacteria</taxon>
        <taxon>Bacillati</taxon>
        <taxon>Bacillota</taxon>
        <taxon>Clostridia</taxon>
        <taxon>Eubacteriales</taxon>
        <taxon>Eubacteriales Family XII. Incertae Sedis</taxon>
        <taxon>Fusibacter</taxon>
    </lineage>
</organism>
<evidence type="ECO:0000256" key="5">
    <source>
        <dbReference type="ARBA" id="ARBA00022597"/>
    </source>
</evidence>
<dbReference type="InterPro" id="IPR035906">
    <property type="entry name" value="MetI-like_sf"/>
</dbReference>
<dbReference type="Gene3D" id="1.10.3720.10">
    <property type="entry name" value="MetI-like"/>
    <property type="match status" value="1"/>
</dbReference>
<dbReference type="SUPFAM" id="SSF161098">
    <property type="entry name" value="MetI-like"/>
    <property type="match status" value="1"/>
</dbReference>
<evidence type="ECO:0000256" key="9">
    <source>
        <dbReference type="RuleBase" id="RU363032"/>
    </source>
</evidence>
<dbReference type="InterPro" id="IPR000515">
    <property type="entry name" value="MetI-like"/>
</dbReference>
<accession>A0ABS2MN15</accession>
<comment type="subcellular location">
    <subcellularLocation>
        <location evidence="1 9">Cell membrane</location>
        <topology evidence="1 9">Multi-pass membrane protein</topology>
    </subcellularLocation>
</comment>
<dbReference type="PANTHER" id="PTHR47314">
    <property type="entry name" value="MALTOSE/MALTODEXTRIN TRANSPORT SYSTEM PERMEASE PROTEIN MALF"/>
    <property type="match status" value="1"/>
</dbReference>